<reference evidence="1" key="1">
    <citation type="submission" date="2020-05" db="EMBL/GenBank/DDBJ databases">
        <authorList>
            <person name="Chiriac C."/>
            <person name="Salcher M."/>
            <person name="Ghai R."/>
            <person name="Kavagutti S V."/>
        </authorList>
    </citation>
    <scope>NUCLEOTIDE SEQUENCE</scope>
</reference>
<accession>A0A6J5PZE0</accession>
<sequence length="73" mass="7996">MADIGEAMGVSTSTVSRNVSLLGKNLVRPGRPGRWGLDLIRQEEDPVDRRQVLLFLTTKGKTIAMQLNQSEGS</sequence>
<dbReference type="SUPFAM" id="SSF46785">
    <property type="entry name" value="Winged helix' DNA-binding domain"/>
    <property type="match status" value="1"/>
</dbReference>
<dbReference type="Gene3D" id="1.10.10.10">
    <property type="entry name" value="Winged helix-like DNA-binding domain superfamily/Winged helix DNA-binding domain"/>
    <property type="match status" value="1"/>
</dbReference>
<name>A0A6J5PZE0_9CAUD</name>
<proteinExistence type="predicted"/>
<gene>
    <name evidence="1" type="ORF">UFOVP995_32</name>
</gene>
<dbReference type="InterPro" id="IPR036388">
    <property type="entry name" value="WH-like_DNA-bd_sf"/>
</dbReference>
<organism evidence="1">
    <name type="scientific">uncultured Caudovirales phage</name>
    <dbReference type="NCBI Taxonomy" id="2100421"/>
    <lineage>
        <taxon>Viruses</taxon>
        <taxon>Duplodnaviria</taxon>
        <taxon>Heunggongvirae</taxon>
        <taxon>Uroviricota</taxon>
        <taxon>Caudoviricetes</taxon>
        <taxon>Peduoviridae</taxon>
        <taxon>Maltschvirus</taxon>
        <taxon>Maltschvirus maltsch</taxon>
    </lineage>
</organism>
<dbReference type="EMBL" id="LR796934">
    <property type="protein sequence ID" value="CAB4176492.1"/>
    <property type="molecule type" value="Genomic_DNA"/>
</dbReference>
<evidence type="ECO:0000313" key="1">
    <source>
        <dbReference type="EMBL" id="CAB4176492.1"/>
    </source>
</evidence>
<evidence type="ECO:0008006" key="2">
    <source>
        <dbReference type="Google" id="ProtNLM"/>
    </source>
</evidence>
<dbReference type="InterPro" id="IPR036390">
    <property type="entry name" value="WH_DNA-bd_sf"/>
</dbReference>
<protein>
    <recommendedName>
        <fullName evidence="2">MarR-type HTH domain containing protein</fullName>
    </recommendedName>
</protein>